<name>A0ABM1BGZ5_LIMPO</name>
<dbReference type="InterPro" id="IPR050468">
    <property type="entry name" value="Cuticle_Struct_Prot"/>
</dbReference>
<keyword evidence="3" id="KW-1185">Reference proteome</keyword>
<sequence length="150" mass="16758">ESIQRYIYGYQIKDEYGTIQFRKEETTGDRGVKGSYGYTDASGLYRKVEYVADVDGFRAIIKTNEPGTASKNSADVKITSEYGQQPKTSSLKENSDSNVEKAPFIGYQPPYYYPSAYNSAFDPDYASLHTTSEAPSTITEESEDSTEKSK</sequence>
<proteinExistence type="predicted"/>
<feature type="region of interest" description="Disordered" evidence="2">
    <location>
        <begin position="123"/>
        <end position="150"/>
    </location>
</feature>
<keyword evidence="1" id="KW-0193">Cuticle</keyword>
<reference evidence="4" key="1">
    <citation type="submission" date="2025-08" db="UniProtKB">
        <authorList>
            <consortium name="RefSeq"/>
        </authorList>
    </citation>
    <scope>IDENTIFICATION</scope>
    <source>
        <tissue evidence="4">Muscle</tissue>
    </source>
</reference>
<feature type="non-terminal residue" evidence="4">
    <location>
        <position position="1"/>
    </location>
</feature>
<evidence type="ECO:0000313" key="3">
    <source>
        <dbReference type="Proteomes" id="UP000694941"/>
    </source>
</evidence>
<evidence type="ECO:0000256" key="2">
    <source>
        <dbReference type="SAM" id="MobiDB-lite"/>
    </source>
</evidence>
<dbReference type="Proteomes" id="UP000694941">
    <property type="component" value="Unplaced"/>
</dbReference>
<accession>A0ABM1BGZ5</accession>
<dbReference type="Pfam" id="PF00379">
    <property type="entry name" value="Chitin_bind_4"/>
    <property type="match status" value="1"/>
</dbReference>
<dbReference type="PROSITE" id="PS51155">
    <property type="entry name" value="CHIT_BIND_RR_2"/>
    <property type="match status" value="1"/>
</dbReference>
<protein>
    <submittedName>
        <fullName evidence="4">Cuticle protein 10.9-like</fullName>
    </submittedName>
</protein>
<organism evidence="3 4">
    <name type="scientific">Limulus polyphemus</name>
    <name type="common">Atlantic horseshoe crab</name>
    <dbReference type="NCBI Taxonomy" id="6850"/>
    <lineage>
        <taxon>Eukaryota</taxon>
        <taxon>Metazoa</taxon>
        <taxon>Ecdysozoa</taxon>
        <taxon>Arthropoda</taxon>
        <taxon>Chelicerata</taxon>
        <taxon>Merostomata</taxon>
        <taxon>Xiphosura</taxon>
        <taxon>Limulidae</taxon>
        <taxon>Limulus</taxon>
    </lineage>
</organism>
<dbReference type="RefSeq" id="XP_013781808.1">
    <property type="nucleotide sequence ID" value="XM_013926354.1"/>
</dbReference>
<dbReference type="GeneID" id="106466115"/>
<gene>
    <name evidence="4" type="primary">LOC106466115</name>
</gene>
<evidence type="ECO:0000256" key="1">
    <source>
        <dbReference type="PROSITE-ProRule" id="PRU00497"/>
    </source>
</evidence>
<feature type="region of interest" description="Disordered" evidence="2">
    <location>
        <begin position="64"/>
        <end position="101"/>
    </location>
</feature>
<feature type="compositionally biased region" description="Polar residues" evidence="2">
    <location>
        <begin position="81"/>
        <end position="92"/>
    </location>
</feature>
<evidence type="ECO:0000313" key="4">
    <source>
        <dbReference type="RefSeq" id="XP_013781808.1"/>
    </source>
</evidence>
<dbReference type="InterPro" id="IPR000618">
    <property type="entry name" value="Insect_cuticle"/>
</dbReference>
<dbReference type="PANTHER" id="PTHR10380">
    <property type="entry name" value="CUTICLE PROTEIN"/>
    <property type="match status" value="1"/>
</dbReference>